<evidence type="ECO:0000256" key="1">
    <source>
        <dbReference type="ARBA" id="ARBA00022592"/>
    </source>
</evidence>
<organism evidence="4 5">
    <name type="scientific">Antrihabitans spumae</name>
    <dbReference type="NCBI Taxonomy" id="3373370"/>
    <lineage>
        <taxon>Bacteria</taxon>
        <taxon>Bacillati</taxon>
        <taxon>Actinomycetota</taxon>
        <taxon>Actinomycetes</taxon>
        <taxon>Mycobacteriales</taxon>
        <taxon>Nocardiaceae</taxon>
        <taxon>Antrihabitans</taxon>
    </lineage>
</organism>
<accession>A0ABW7JH04</accession>
<comment type="caution">
    <text evidence="4">The sequence shown here is derived from an EMBL/GenBank/DDBJ whole genome shotgun (WGS) entry which is preliminary data.</text>
</comment>
<dbReference type="PANTHER" id="PTHR42930:SF3">
    <property type="entry name" value="PHOSPHATE-SPECIFIC TRANSPORT SYSTEM ACCESSORY PROTEIN PHOU"/>
    <property type="match status" value="1"/>
</dbReference>
<keyword evidence="2" id="KW-0963">Cytoplasm</keyword>
<dbReference type="NCBIfam" id="TIGR02135">
    <property type="entry name" value="phoU_full"/>
    <property type="match status" value="1"/>
</dbReference>
<feature type="domain" description="PhoU" evidence="3">
    <location>
        <begin position="17"/>
        <end position="103"/>
    </location>
</feature>
<dbReference type="InterPro" id="IPR026022">
    <property type="entry name" value="PhoU_dom"/>
</dbReference>
<dbReference type="PIRSF" id="PIRSF003107">
    <property type="entry name" value="PhoU"/>
    <property type="match status" value="1"/>
</dbReference>
<dbReference type="EMBL" id="JBIMSO010000005">
    <property type="protein sequence ID" value="MFH5207039.1"/>
    <property type="molecule type" value="Genomic_DNA"/>
</dbReference>
<dbReference type="RefSeq" id="WP_395112478.1">
    <property type="nucleotide sequence ID" value="NZ_JBIMSO010000005.1"/>
</dbReference>
<dbReference type="InterPro" id="IPR028366">
    <property type="entry name" value="PhoU"/>
</dbReference>
<reference evidence="4 5" key="1">
    <citation type="submission" date="2024-10" db="EMBL/GenBank/DDBJ databases">
        <authorList>
            <person name="Riesco R."/>
        </authorList>
    </citation>
    <scope>NUCLEOTIDE SEQUENCE [LARGE SCALE GENOMIC DNA]</scope>
    <source>
        <strain evidence="4 5">NCIMB 15449</strain>
    </source>
</reference>
<dbReference type="SUPFAM" id="SSF109755">
    <property type="entry name" value="PhoU-like"/>
    <property type="match status" value="1"/>
</dbReference>
<evidence type="ECO:0000313" key="4">
    <source>
        <dbReference type="EMBL" id="MFH5207039.1"/>
    </source>
</evidence>
<dbReference type="Proteomes" id="UP001609175">
    <property type="component" value="Unassembled WGS sequence"/>
</dbReference>
<evidence type="ECO:0000313" key="5">
    <source>
        <dbReference type="Proteomes" id="UP001609175"/>
    </source>
</evidence>
<dbReference type="Gene3D" id="1.20.58.220">
    <property type="entry name" value="Phosphate transport system protein phou homolog 2, domain 2"/>
    <property type="match status" value="1"/>
</dbReference>
<evidence type="ECO:0000259" key="3">
    <source>
        <dbReference type="Pfam" id="PF01895"/>
    </source>
</evidence>
<dbReference type="InterPro" id="IPR038078">
    <property type="entry name" value="PhoU-like_sf"/>
</dbReference>
<sequence length="227" mass="24903">MRVAYNEQMAELANLLGEMAGLAGSAMERATQSLLQADLALSEQVITEYDRISELSATAEERAFALLALQAPVATDLRSVVSGIQIVADIDRMGALALHVAKIARRRHPNHVLPEEVNGYFAEMGRIAVALGAAAQEVLVSRDPERAARLRDEDEAMDDLHRHLFSVLMDREWKHGVAAAVDITLLGRFYERFADHAVEVGRRVIFLVTGKLPSDSDDEYGVASAPR</sequence>
<comment type="function">
    <text evidence="2">Plays a role in the regulation of phosphate uptake.</text>
</comment>
<name>A0ABW7JH04_9NOCA</name>
<proteinExistence type="inferred from homology"/>
<evidence type="ECO:0000256" key="2">
    <source>
        <dbReference type="PIRNR" id="PIRNR003107"/>
    </source>
</evidence>
<keyword evidence="2" id="KW-0813">Transport</keyword>
<keyword evidence="1 2" id="KW-0592">Phosphate transport</keyword>
<dbReference type="PANTHER" id="PTHR42930">
    <property type="entry name" value="PHOSPHATE-SPECIFIC TRANSPORT SYSTEM ACCESSORY PROTEIN PHOU"/>
    <property type="match status" value="1"/>
</dbReference>
<comment type="subcellular location">
    <subcellularLocation>
        <location evidence="2">Cytoplasm</location>
    </subcellularLocation>
</comment>
<protein>
    <recommendedName>
        <fullName evidence="2">Phosphate-specific transport system accessory protein PhoU</fullName>
    </recommendedName>
</protein>
<comment type="similarity">
    <text evidence="2">Belongs to the PhoU family.</text>
</comment>
<dbReference type="Pfam" id="PF01895">
    <property type="entry name" value="PhoU"/>
    <property type="match status" value="2"/>
</dbReference>
<gene>
    <name evidence="4" type="primary">phoU</name>
    <name evidence="4" type="ORF">ACHIPZ_02165</name>
</gene>
<comment type="subunit">
    <text evidence="2">Homodimer.</text>
</comment>
<feature type="domain" description="PhoU" evidence="3">
    <location>
        <begin position="122"/>
        <end position="204"/>
    </location>
</feature>